<gene>
    <name evidence="1" type="ORF">FXB40_03610</name>
</gene>
<dbReference type="OrthoDB" id="8775529at2"/>
<dbReference type="SUPFAM" id="SSF52980">
    <property type="entry name" value="Restriction endonuclease-like"/>
    <property type="match status" value="1"/>
</dbReference>
<evidence type="ECO:0000313" key="2">
    <source>
        <dbReference type="Proteomes" id="UP000324758"/>
    </source>
</evidence>
<proteinExistence type="predicted"/>
<dbReference type="EMBL" id="VSSS01000008">
    <property type="protein sequence ID" value="TYL99200.1"/>
    <property type="molecule type" value="Genomic_DNA"/>
</dbReference>
<dbReference type="InterPro" id="IPR011335">
    <property type="entry name" value="Restrct_endonuc-II-like"/>
</dbReference>
<organism evidence="1 2">
    <name type="scientific">Bradyrhizobium rifense</name>
    <dbReference type="NCBI Taxonomy" id="515499"/>
    <lineage>
        <taxon>Bacteria</taxon>
        <taxon>Pseudomonadati</taxon>
        <taxon>Pseudomonadota</taxon>
        <taxon>Alphaproteobacteria</taxon>
        <taxon>Hyphomicrobiales</taxon>
        <taxon>Nitrobacteraceae</taxon>
        <taxon>Bradyrhizobium</taxon>
    </lineage>
</organism>
<reference evidence="1 2" key="1">
    <citation type="submission" date="2019-08" db="EMBL/GenBank/DDBJ databases">
        <title>Bradyrhizobium hipponensis sp. nov., a rhizobium isolated from a Lupinus angustifolius root nodule in Tunisia.</title>
        <authorList>
            <person name="Off K."/>
            <person name="Rejili M."/>
            <person name="Mars M."/>
            <person name="Brachmann A."/>
            <person name="Marin M."/>
        </authorList>
    </citation>
    <scope>NUCLEOTIDE SEQUENCE [LARGE SCALE GENOMIC DNA]</scope>
    <source>
        <strain evidence="1 2">CTAW71</strain>
    </source>
</reference>
<keyword evidence="2" id="KW-1185">Reference proteome</keyword>
<dbReference type="Proteomes" id="UP000324758">
    <property type="component" value="Unassembled WGS sequence"/>
</dbReference>
<accession>A0A5D3KP70</accession>
<sequence>MSTRTLSESIVKTTLKNLDWRKLEQHLSTLLLDQACATQLLGLLRRSSDLIQKRLDPIRSRARDAFLENLEAHLLKHLGLDWAGKVDELKALGHHIEEGYAEILRSLSRTHAAQLAPEVQAASGLAWSAHAFDEMMKEFQADLARRRRIKLSHFRVRRRDGTSYNPDGALGNLINITTMTLMLLGYQQSWFDDEGFLILPTSQDPTGDENDKMTATLSLAASWRLWERLEQRCRYFGGELKTLGAPAPQWVPKDAAKAIKYELVTPEEAHDYYANVRLSDQLARTYHGLLQNTNLKTWASGIDGALELPPKGYVSPEEGHSCISLSDVLGYFILEDQERPCGLRLIEWIRGYSTLQSVIGERYRALGKDGLRHIVSRSDLRSLLERVGLRNGTADIFIDQTSLRKTSRDLFDQPLMRMRDGSLMLFGPAILYCEAGRVTLSAVGRQGEQLARKGKAFEKEMLRFFTSQGLAATAFKLKIEGEEFEYDVVVPWGDHLFVFECKNRTLSGHNPAAAYYFALEMKSAVNQVARLATALHDHADMVRDVSGIETKDKIIVSCILNSLPYAATGARNGVYMTDVSLLKRFFGNSREPATTKRRNSATSLWLGDKPEPADFLSYLQEPSALQDLIARTRCAPFYFDLGEQTAVAVTDIMDKDTPVMSMGRLFSAEYGFIERASSRSDLHKRKLMERQAVREADRKWRKAQPRTK</sequence>
<protein>
    <submittedName>
        <fullName evidence="1">NERD domain-containing protein</fullName>
    </submittedName>
</protein>
<name>A0A5D3KP70_9BRAD</name>
<dbReference type="AlphaFoldDB" id="A0A5D3KP70"/>
<evidence type="ECO:0000313" key="1">
    <source>
        <dbReference type="EMBL" id="TYL99200.1"/>
    </source>
</evidence>
<comment type="caution">
    <text evidence="1">The sequence shown here is derived from an EMBL/GenBank/DDBJ whole genome shotgun (WGS) entry which is preliminary data.</text>
</comment>